<dbReference type="AlphaFoldDB" id="A0A6M2E5E4"/>
<feature type="chain" id="PRO_5026783307" evidence="1">
    <location>
        <begin position="32"/>
        <end position="126"/>
    </location>
</feature>
<keyword evidence="1" id="KW-0732">Signal</keyword>
<protein>
    <submittedName>
        <fullName evidence="2">Putative secreted protein</fullName>
    </submittedName>
</protein>
<proteinExistence type="predicted"/>
<organism evidence="2">
    <name type="scientific">Amblyomma tuberculatum</name>
    <dbReference type="NCBI Taxonomy" id="48802"/>
    <lineage>
        <taxon>Eukaryota</taxon>
        <taxon>Metazoa</taxon>
        <taxon>Ecdysozoa</taxon>
        <taxon>Arthropoda</taxon>
        <taxon>Chelicerata</taxon>
        <taxon>Arachnida</taxon>
        <taxon>Acari</taxon>
        <taxon>Parasitiformes</taxon>
        <taxon>Ixodida</taxon>
        <taxon>Ixodoidea</taxon>
        <taxon>Ixodidae</taxon>
        <taxon>Amblyomminae</taxon>
        <taxon>Amblyomma</taxon>
    </lineage>
</organism>
<reference evidence="2" key="1">
    <citation type="submission" date="2019-12" db="EMBL/GenBank/DDBJ databases">
        <title>The sialotranscriptome of the gopher-tortoise tick, Amblyomma tuberculatum.</title>
        <authorList>
            <person name="Karim S."/>
            <person name="Andersen J."/>
            <person name="Kumar D."/>
            <person name="Adamson S."/>
            <person name="Ennen J."/>
            <person name="Qualis C.P."/>
            <person name="Ribeiro J.M.C."/>
        </authorList>
    </citation>
    <scope>NUCLEOTIDE SEQUENCE</scope>
    <source>
        <strain evidence="2">Removed</strain>
        <tissue evidence="2">Salivary glands</tissue>
    </source>
</reference>
<feature type="signal peptide" evidence="1">
    <location>
        <begin position="1"/>
        <end position="31"/>
    </location>
</feature>
<evidence type="ECO:0000256" key="1">
    <source>
        <dbReference type="SAM" id="SignalP"/>
    </source>
</evidence>
<sequence>MMCLSSRSCPPLWCQSCALSLPWSLWHWVLPTTCTHGTSYALRLRTSTLMSLWTTSLSRRLLIASAVPSCRRSWVLVLRTREVDRTCRQAQPLAFVIRSPVAGRNYTWPLRSSSGNFQGSSSLSWL</sequence>
<accession>A0A6M2E5E4</accession>
<name>A0A6M2E5E4_9ACAR</name>
<dbReference type="EMBL" id="GIDH01000765">
    <property type="protein sequence ID" value="NOV52708.1"/>
    <property type="molecule type" value="Transcribed_RNA"/>
</dbReference>
<evidence type="ECO:0000313" key="2">
    <source>
        <dbReference type="EMBL" id="NOV52708.1"/>
    </source>
</evidence>